<evidence type="ECO:0000256" key="3">
    <source>
        <dbReference type="ARBA" id="ARBA00022490"/>
    </source>
</evidence>
<dbReference type="OrthoDB" id="430364at2759"/>
<dbReference type="SMART" id="SM00222">
    <property type="entry name" value="Sec7"/>
    <property type="match status" value="1"/>
</dbReference>
<evidence type="ECO:0000256" key="2">
    <source>
        <dbReference type="ARBA" id="ARBA00006248"/>
    </source>
</evidence>
<name>A0A0L0FZU8_9EUKA</name>
<dbReference type="Gene3D" id="2.30.29.30">
    <property type="entry name" value="Pleckstrin-homology domain (PH domain)/Phosphotyrosine-binding domain (PTB)"/>
    <property type="match status" value="1"/>
</dbReference>
<dbReference type="GO" id="GO:0005085">
    <property type="term" value="F:guanyl-nucleotide exchange factor activity"/>
    <property type="evidence" value="ECO:0007669"/>
    <property type="project" value="InterPro"/>
</dbReference>
<evidence type="ECO:0000256" key="5">
    <source>
        <dbReference type="ARBA" id="ARBA00023054"/>
    </source>
</evidence>
<sequence length="499" mass="55962">MSQFDLENVNTNPERVADTTMNSLALSKNNFLSFTELDNMTDSYGEIVDCGQNADEGCYRDSADMRQGVYKFSKKAKNGLKLLVDKKIIQHEPESIAALFAQAKKLRISKTMIGEYLGEPDTFNLSVLSALADLINFHNQTFVTALRLYLSYFKLPGEAQKIDRMMQVFADRYYSLNAHRHGTDEMPINSSSATYVLAYSTIMLNTDAHNPNVKRRMTVDDFIKNNRGINDTEDIPQPFLRQIYDELQTTQLMTDDEYMNEMKAEFADSGSDFEPIINNACRYLVQAVDCQQYSDANKAQSNKSEGHLRRLSLFNDMLVVTKKVKIEHSYRDAIALHDATVLSFGSERATGFQLMDAFKRLHGPFICEDAYTTNRFVSSLRSLIAEASVLDEAKGVCAPLRTLHSDSMGTTLPRMSDDKIASSNLLLHTTPARLPLGDTSPSTSPRRRRTTSVSKGMSTVRRALSISSPQTKRSSKTYKTPPIQSELPLVSISSAEGEK</sequence>
<dbReference type="EMBL" id="KQ241962">
    <property type="protein sequence ID" value="KNC82076.1"/>
    <property type="molecule type" value="Genomic_DNA"/>
</dbReference>
<reference evidence="8 9" key="1">
    <citation type="submission" date="2011-02" db="EMBL/GenBank/DDBJ databases">
        <title>The Genome Sequence of Sphaeroforma arctica JP610.</title>
        <authorList>
            <consortium name="The Broad Institute Genome Sequencing Platform"/>
            <person name="Russ C."/>
            <person name="Cuomo C."/>
            <person name="Young S.K."/>
            <person name="Zeng Q."/>
            <person name="Gargeya S."/>
            <person name="Alvarado L."/>
            <person name="Berlin A."/>
            <person name="Chapman S.B."/>
            <person name="Chen Z."/>
            <person name="Freedman E."/>
            <person name="Gellesch M."/>
            <person name="Goldberg J."/>
            <person name="Griggs A."/>
            <person name="Gujja S."/>
            <person name="Heilman E."/>
            <person name="Heiman D."/>
            <person name="Howarth C."/>
            <person name="Mehta T."/>
            <person name="Neiman D."/>
            <person name="Pearson M."/>
            <person name="Roberts A."/>
            <person name="Saif S."/>
            <person name="Shea T."/>
            <person name="Shenoy N."/>
            <person name="Sisk P."/>
            <person name="Stolte C."/>
            <person name="Sykes S."/>
            <person name="White J."/>
            <person name="Yandava C."/>
            <person name="Burger G."/>
            <person name="Gray M.W."/>
            <person name="Holland P.W.H."/>
            <person name="King N."/>
            <person name="Lang F.B.F."/>
            <person name="Roger A.J."/>
            <person name="Ruiz-Trillo I."/>
            <person name="Haas B."/>
            <person name="Nusbaum C."/>
            <person name="Birren B."/>
        </authorList>
    </citation>
    <scope>NUCLEOTIDE SEQUENCE [LARGE SCALE GENOMIC DNA]</scope>
    <source>
        <strain evidence="8 9">JP610</strain>
    </source>
</reference>
<dbReference type="RefSeq" id="XP_014155978.1">
    <property type="nucleotide sequence ID" value="XM_014300503.1"/>
</dbReference>
<dbReference type="STRING" id="667725.A0A0L0FZU8"/>
<dbReference type="InterPro" id="IPR011993">
    <property type="entry name" value="PH-like_dom_sf"/>
</dbReference>
<evidence type="ECO:0000256" key="6">
    <source>
        <dbReference type="SAM" id="MobiDB-lite"/>
    </source>
</evidence>
<dbReference type="Gene3D" id="1.10.220.20">
    <property type="match status" value="1"/>
</dbReference>
<dbReference type="Proteomes" id="UP000054560">
    <property type="component" value="Unassembled WGS sequence"/>
</dbReference>
<feature type="domain" description="SEC7" evidence="7">
    <location>
        <begin position="65"/>
        <end position="250"/>
    </location>
</feature>
<dbReference type="InterPro" id="IPR033742">
    <property type="entry name" value="IQSEC_PH"/>
</dbReference>
<dbReference type="Pfam" id="PF01369">
    <property type="entry name" value="Sec7"/>
    <property type="match status" value="1"/>
</dbReference>
<evidence type="ECO:0000313" key="8">
    <source>
        <dbReference type="EMBL" id="KNC82076.1"/>
    </source>
</evidence>
<dbReference type="InterPro" id="IPR035999">
    <property type="entry name" value="Sec7_dom_sf"/>
</dbReference>
<dbReference type="PANTHER" id="PTHR10663">
    <property type="entry name" value="GUANYL-NUCLEOTIDE EXCHANGE FACTOR"/>
    <property type="match status" value="1"/>
</dbReference>
<dbReference type="GeneID" id="25906131"/>
<keyword evidence="3" id="KW-0963">Cytoplasm</keyword>
<evidence type="ECO:0000256" key="1">
    <source>
        <dbReference type="ARBA" id="ARBA00004496"/>
    </source>
</evidence>
<evidence type="ECO:0000313" key="9">
    <source>
        <dbReference type="Proteomes" id="UP000054560"/>
    </source>
</evidence>
<dbReference type="Gene3D" id="1.10.1000.11">
    <property type="entry name" value="Arf Nucleotide-binding Site Opener,domain 2"/>
    <property type="match status" value="1"/>
</dbReference>
<dbReference type="InterPro" id="IPR023394">
    <property type="entry name" value="Sec7_C_sf"/>
</dbReference>
<dbReference type="GO" id="GO:0005737">
    <property type="term" value="C:cytoplasm"/>
    <property type="evidence" value="ECO:0007669"/>
    <property type="project" value="UniProtKB-SubCell"/>
</dbReference>
<dbReference type="PROSITE" id="PS50190">
    <property type="entry name" value="SEC7"/>
    <property type="match status" value="1"/>
</dbReference>
<evidence type="ECO:0000259" key="7">
    <source>
        <dbReference type="PROSITE" id="PS50190"/>
    </source>
</evidence>
<dbReference type="SUPFAM" id="SSF48425">
    <property type="entry name" value="Sec7 domain"/>
    <property type="match status" value="1"/>
</dbReference>
<keyword evidence="9" id="KW-1185">Reference proteome</keyword>
<protein>
    <recommendedName>
        <fullName evidence="7">SEC7 domain-containing protein</fullName>
    </recommendedName>
</protein>
<proteinExistence type="inferred from homology"/>
<comment type="similarity">
    <text evidence="2">Belongs to the BRAG family.</text>
</comment>
<keyword evidence="5" id="KW-0175">Coiled coil</keyword>
<dbReference type="InterPro" id="IPR000904">
    <property type="entry name" value="Sec7_dom"/>
</dbReference>
<keyword evidence="4" id="KW-0597">Phosphoprotein</keyword>
<accession>A0A0L0FZU8</accession>
<organism evidence="8 9">
    <name type="scientific">Sphaeroforma arctica JP610</name>
    <dbReference type="NCBI Taxonomy" id="667725"/>
    <lineage>
        <taxon>Eukaryota</taxon>
        <taxon>Ichthyosporea</taxon>
        <taxon>Ichthyophonida</taxon>
        <taxon>Sphaeroforma</taxon>
    </lineage>
</organism>
<dbReference type="AlphaFoldDB" id="A0A0L0FZU8"/>
<gene>
    <name evidence="8" type="ORF">SARC_05627</name>
</gene>
<evidence type="ECO:0000256" key="4">
    <source>
        <dbReference type="ARBA" id="ARBA00022553"/>
    </source>
</evidence>
<dbReference type="CDD" id="cd00171">
    <property type="entry name" value="Sec7"/>
    <property type="match status" value="1"/>
</dbReference>
<dbReference type="eggNOG" id="KOG0931">
    <property type="taxonomic scope" value="Eukaryota"/>
</dbReference>
<comment type="subcellular location">
    <subcellularLocation>
        <location evidence="1">Cytoplasm</location>
    </subcellularLocation>
</comment>
<dbReference type="Pfam" id="PF16453">
    <property type="entry name" value="IQ_SEC7_PH"/>
    <property type="match status" value="1"/>
</dbReference>
<dbReference type="GO" id="GO:0032012">
    <property type="term" value="P:regulation of ARF protein signal transduction"/>
    <property type="evidence" value="ECO:0007669"/>
    <property type="project" value="InterPro"/>
</dbReference>
<feature type="region of interest" description="Disordered" evidence="6">
    <location>
        <begin position="431"/>
        <end position="499"/>
    </location>
</feature>
<dbReference type="FunFam" id="1.10.1000.11:FF:000002">
    <property type="entry name" value="Cytohesin 1"/>
    <property type="match status" value="1"/>
</dbReference>